<dbReference type="RefSeq" id="WP_124945473.1">
    <property type="nucleotide sequence ID" value="NZ_BHVT01000015.1"/>
</dbReference>
<sequence>MESELIALEEKINQFVQLCQRLRTENVQLRQQLVTVVNENRQLSEKVNGAKIRLETLLNQIPEGNE</sequence>
<dbReference type="OrthoDB" id="9181920at2"/>
<comment type="caution">
    <text evidence="2">The sequence shown here is derived from an EMBL/GenBank/DDBJ whole genome shotgun (WGS) entry which is preliminary data.</text>
</comment>
<organism evidence="2 3">
    <name type="scientific">Sulfurirhabdus autotrophica</name>
    <dbReference type="NCBI Taxonomy" id="1706046"/>
    <lineage>
        <taxon>Bacteria</taxon>
        <taxon>Pseudomonadati</taxon>
        <taxon>Pseudomonadota</taxon>
        <taxon>Betaproteobacteria</taxon>
        <taxon>Nitrosomonadales</taxon>
        <taxon>Sulfuricellaceae</taxon>
        <taxon>Sulfurirhabdus</taxon>
    </lineage>
</organism>
<gene>
    <name evidence="2" type="ORF">EDC63_11263</name>
</gene>
<reference evidence="2 3" key="1">
    <citation type="submission" date="2019-03" db="EMBL/GenBank/DDBJ databases">
        <title>Genomic Encyclopedia of Type Strains, Phase IV (KMG-IV): sequencing the most valuable type-strain genomes for metagenomic binning, comparative biology and taxonomic classification.</title>
        <authorList>
            <person name="Goeker M."/>
        </authorList>
    </citation>
    <scope>NUCLEOTIDE SEQUENCE [LARGE SCALE GENOMIC DNA]</scope>
    <source>
        <strain evidence="2 3">DSM 100309</strain>
    </source>
</reference>
<dbReference type="GO" id="GO:0051301">
    <property type="term" value="P:cell division"/>
    <property type="evidence" value="ECO:0007669"/>
    <property type="project" value="UniProtKB-KW"/>
</dbReference>
<evidence type="ECO:0000256" key="1">
    <source>
        <dbReference type="SAM" id="Coils"/>
    </source>
</evidence>
<keyword evidence="2" id="KW-0132">Cell division</keyword>
<name>A0A4R3Y0W9_9PROT</name>
<dbReference type="AlphaFoldDB" id="A0A4R3Y0W9"/>
<protein>
    <submittedName>
        <fullName evidence="2">Cell division protein ZapB</fullName>
    </submittedName>
</protein>
<keyword evidence="2" id="KW-0131">Cell cycle</keyword>
<keyword evidence="3" id="KW-1185">Reference proteome</keyword>
<proteinExistence type="predicted"/>
<evidence type="ECO:0000313" key="2">
    <source>
        <dbReference type="EMBL" id="TCV84298.1"/>
    </source>
</evidence>
<dbReference type="EMBL" id="SMCO01000012">
    <property type="protein sequence ID" value="TCV84298.1"/>
    <property type="molecule type" value="Genomic_DNA"/>
</dbReference>
<accession>A0A4R3Y0W9</accession>
<feature type="coiled-coil region" evidence="1">
    <location>
        <begin position="5"/>
        <end position="60"/>
    </location>
</feature>
<evidence type="ECO:0000313" key="3">
    <source>
        <dbReference type="Proteomes" id="UP000295367"/>
    </source>
</evidence>
<keyword evidence="1" id="KW-0175">Coiled coil</keyword>
<dbReference type="Proteomes" id="UP000295367">
    <property type="component" value="Unassembled WGS sequence"/>
</dbReference>